<protein>
    <submittedName>
        <fullName evidence="1">Putative head tail adaptor</fullName>
    </submittedName>
</protein>
<accession>A0A8S5P442</accession>
<dbReference type="InterPro" id="IPR008767">
    <property type="entry name" value="Phage_SPP1_head-tail_adaptor"/>
</dbReference>
<evidence type="ECO:0000313" key="1">
    <source>
        <dbReference type="EMBL" id="DAE01413.1"/>
    </source>
</evidence>
<dbReference type="EMBL" id="BK015324">
    <property type="protein sequence ID" value="DAE01413.1"/>
    <property type="molecule type" value="Genomic_DNA"/>
</dbReference>
<reference evidence="1" key="1">
    <citation type="journal article" date="2021" name="Proc. Natl. Acad. Sci. U.S.A.">
        <title>A Catalog of Tens of Thousands of Viruses from Human Metagenomes Reveals Hidden Associations with Chronic Diseases.</title>
        <authorList>
            <person name="Tisza M.J."/>
            <person name="Buck C.B."/>
        </authorList>
    </citation>
    <scope>NUCLEOTIDE SEQUENCE</scope>
    <source>
        <strain evidence="1">Ctur44</strain>
    </source>
</reference>
<name>A0A8S5P442_9CAUD</name>
<proteinExistence type="predicted"/>
<organism evidence="1">
    <name type="scientific">Siphoviridae sp. ctur44</name>
    <dbReference type="NCBI Taxonomy" id="2825717"/>
    <lineage>
        <taxon>Viruses</taxon>
        <taxon>Duplodnaviria</taxon>
        <taxon>Heunggongvirae</taxon>
        <taxon>Uroviricota</taxon>
        <taxon>Caudoviricetes</taxon>
    </lineage>
</organism>
<dbReference type="Gene3D" id="2.40.10.270">
    <property type="entry name" value="Bacteriophage SPP1 head-tail adaptor protein"/>
    <property type="match status" value="1"/>
</dbReference>
<dbReference type="InterPro" id="IPR038666">
    <property type="entry name" value="SSP1_head-tail_sf"/>
</dbReference>
<dbReference type="Pfam" id="PF05521">
    <property type="entry name" value="Phage_HCP"/>
    <property type="match status" value="1"/>
</dbReference>
<sequence length="131" mass="14308">MGDRQPAAPAGPELAGVSMSFGKMNEFIELLRTVTRTDTEGFGVTEEEVLASVRAYREPRNASQRWVNRAAFSDATDLFRFRTIPGVAVTTSMVIVCAGGRYDIVSVEDVRGRGMYIEVLAKKVTASDGTR</sequence>